<reference evidence="5 8" key="1">
    <citation type="submission" date="2023-02" db="EMBL/GenBank/DDBJ databases">
        <title>Pathogen: clinical or host-associated sample.</title>
        <authorList>
            <person name="Hergert J."/>
            <person name="Casey R."/>
            <person name="Wagner J."/>
            <person name="Young E.L."/>
            <person name="Oakeson K.F."/>
        </authorList>
    </citation>
    <scope>NUCLEOTIDE SEQUENCE</scope>
    <source>
        <strain evidence="6 8">2022CK-00829</strain>
        <strain evidence="5">2022CK-00830</strain>
    </source>
</reference>
<keyword evidence="2" id="KW-0547">Nucleotide-binding</keyword>
<dbReference type="GO" id="GO:0005524">
    <property type="term" value="F:ATP binding"/>
    <property type="evidence" value="ECO:0007669"/>
    <property type="project" value="UniProtKB-KW"/>
</dbReference>
<dbReference type="EMBL" id="CP118108">
    <property type="protein sequence ID" value="WDI02570.1"/>
    <property type="molecule type" value="Genomic_DNA"/>
</dbReference>
<dbReference type="NCBIfam" id="NF008653">
    <property type="entry name" value="PRK11650.1"/>
    <property type="match status" value="1"/>
</dbReference>
<dbReference type="InterPro" id="IPR008995">
    <property type="entry name" value="Mo/tungstate-bd_C_term_dom"/>
</dbReference>
<accession>A0AAX3MZG4</accession>
<organism evidence="5 7">
    <name type="scientific">Paenibacillus urinalis</name>
    <dbReference type="NCBI Taxonomy" id="521520"/>
    <lineage>
        <taxon>Bacteria</taxon>
        <taxon>Bacillati</taxon>
        <taxon>Bacillota</taxon>
        <taxon>Bacilli</taxon>
        <taxon>Bacillales</taxon>
        <taxon>Paenibacillaceae</taxon>
        <taxon>Paenibacillus</taxon>
    </lineage>
</organism>
<keyword evidence="3 5" id="KW-0067">ATP-binding</keyword>
<dbReference type="InterPro" id="IPR040582">
    <property type="entry name" value="OB_MalK-like"/>
</dbReference>
<dbReference type="Pfam" id="PF00005">
    <property type="entry name" value="ABC_tran"/>
    <property type="match status" value="1"/>
</dbReference>
<gene>
    <name evidence="5" type="primary">ugpC</name>
    <name evidence="5" type="ORF">PUW23_00705</name>
    <name evidence="6" type="ORF">PUW25_00705</name>
</gene>
<dbReference type="GO" id="GO:0140359">
    <property type="term" value="F:ABC-type transporter activity"/>
    <property type="evidence" value="ECO:0007669"/>
    <property type="project" value="InterPro"/>
</dbReference>
<dbReference type="GO" id="GO:0016887">
    <property type="term" value="F:ATP hydrolysis activity"/>
    <property type="evidence" value="ECO:0007669"/>
    <property type="project" value="InterPro"/>
</dbReference>
<dbReference type="RefSeq" id="WP_047913879.1">
    <property type="nucleotide sequence ID" value="NZ_CP118101.1"/>
</dbReference>
<evidence type="ECO:0000256" key="3">
    <source>
        <dbReference type="ARBA" id="ARBA00022840"/>
    </source>
</evidence>
<sequence>MAGVRLEHIYKQYPGSDKATVVDINLDIKDKEFLVLVGPSGCGKSTTLRMIAGLEEISDGKLYIGDRVVNDVAPKDRDIAMVFQSYALYPHMNVYQNMAFGLKLRKVKKEEIDKSVREAARILDIEHLLDRKPKALSGGQRQRVALGRAIVRNPQVFLMDEPLSNLDAKLRGQMRAEITKLAKRLETTVIYVTHDQIEAMTMGDRIVVMKDGYIQQAASPEELYNNPTNLFVAGFIGSPTMNFINGKLSQQGDTLRFTATGLDVEIPQGKAQILKSKGYAGKEVILGVRPEDIHEEPVFLEASPHTVFTAKVDVSENLGHELLLYLSGVGSDVTIARVDGRSNTRDGSTVKMAIDMNKVHIFDKETEANVLVQD</sequence>
<proteinExistence type="predicted"/>
<dbReference type="AlphaFoldDB" id="A0AAX3MZG4"/>
<dbReference type="PANTHER" id="PTHR43875:SF1">
    <property type="entry name" value="OSMOPROTECTIVE COMPOUNDS UPTAKE ATP-BINDING PROTEIN GGTA"/>
    <property type="match status" value="1"/>
</dbReference>
<evidence type="ECO:0000256" key="1">
    <source>
        <dbReference type="ARBA" id="ARBA00022448"/>
    </source>
</evidence>
<dbReference type="GO" id="GO:0055052">
    <property type="term" value="C:ATP-binding cassette (ABC) transporter complex, substrate-binding subunit-containing"/>
    <property type="evidence" value="ECO:0007669"/>
    <property type="project" value="TreeGrafter"/>
</dbReference>
<evidence type="ECO:0000313" key="8">
    <source>
        <dbReference type="Proteomes" id="UP001221519"/>
    </source>
</evidence>
<dbReference type="InterPro" id="IPR017871">
    <property type="entry name" value="ABC_transporter-like_CS"/>
</dbReference>
<dbReference type="InterPro" id="IPR047641">
    <property type="entry name" value="ABC_transpr_MalK/UgpC-like"/>
</dbReference>
<evidence type="ECO:0000256" key="2">
    <source>
        <dbReference type="ARBA" id="ARBA00022741"/>
    </source>
</evidence>
<dbReference type="Gene3D" id="2.40.50.140">
    <property type="entry name" value="Nucleic acid-binding proteins"/>
    <property type="match status" value="1"/>
</dbReference>
<keyword evidence="1" id="KW-0813">Transport</keyword>
<dbReference type="SUPFAM" id="SSF50331">
    <property type="entry name" value="MOP-like"/>
    <property type="match status" value="1"/>
</dbReference>
<evidence type="ECO:0000313" key="6">
    <source>
        <dbReference type="EMBL" id="WDI02570.1"/>
    </source>
</evidence>
<dbReference type="PROSITE" id="PS00211">
    <property type="entry name" value="ABC_TRANSPORTER_1"/>
    <property type="match status" value="1"/>
</dbReference>
<dbReference type="SUPFAM" id="SSF52540">
    <property type="entry name" value="P-loop containing nucleoside triphosphate hydrolases"/>
    <property type="match status" value="1"/>
</dbReference>
<protein>
    <submittedName>
        <fullName evidence="5">Sn-glycerol-3-phosphate ABC transporter ATP-binding protein UgpC</fullName>
    </submittedName>
</protein>
<evidence type="ECO:0000313" key="7">
    <source>
        <dbReference type="Proteomes" id="UP001220962"/>
    </source>
</evidence>
<dbReference type="PANTHER" id="PTHR43875">
    <property type="entry name" value="MALTODEXTRIN IMPORT ATP-BINDING PROTEIN MSMX"/>
    <property type="match status" value="1"/>
</dbReference>
<dbReference type="GO" id="GO:0008643">
    <property type="term" value="P:carbohydrate transport"/>
    <property type="evidence" value="ECO:0007669"/>
    <property type="project" value="InterPro"/>
</dbReference>
<dbReference type="CDD" id="cd03301">
    <property type="entry name" value="ABC_MalK_N"/>
    <property type="match status" value="1"/>
</dbReference>
<dbReference type="EMBL" id="CP118101">
    <property type="protein sequence ID" value="WDH82826.1"/>
    <property type="molecule type" value="Genomic_DNA"/>
</dbReference>
<dbReference type="Pfam" id="PF17912">
    <property type="entry name" value="OB_MalK"/>
    <property type="match status" value="1"/>
</dbReference>
<evidence type="ECO:0000313" key="5">
    <source>
        <dbReference type="EMBL" id="WDH82826.1"/>
    </source>
</evidence>
<dbReference type="InterPro" id="IPR003593">
    <property type="entry name" value="AAA+_ATPase"/>
</dbReference>
<evidence type="ECO:0000259" key="4">
    <source>
        <dbReference type="PROSITE" id="PS50893"/>
    </source>
</evidence>
<dbReference type="Proteomes" id="UP001221519">
    <property type="component" value="Chromosome"/>
</dbReference>
<dbReference type="Proteomes" id="UP001220962">
    <property type="component" value="Chromosome"/>
</dbReference>
<dbReference type="InterPro" id="IPR015855">
    <property type="entry name" value="ABC_transpr_MalK-like"/>
</dbReference>
<dbReference type="InterPro" id="IPR027417">
    <property type="entry name" value="P-loop_NTPase"/>
</dbReference>
<dbReference type="InterPro" id="IPR003439">
    <property type="entry name" value="ABC_transporter-like_ATP-bd"/>
</dbReference>
<keyword evidence="8" id="KW-1185">Reference proteome</keyword>
<dbReference type="Gene3D" id="3.40.50.300">
    <property type="entry name" value="P-loop containing nucleotide triphosphate hydrolases"/>
    <property type="match status" value="1"/>
</dbReference>
<name>A0AAX3MZG4_9BACL</name>
<dbReference type="SMART" id="SM00382">
    <property type="entry name" value="AAA"/>
    <property type="match status" value="1"/>
</dbReference>
<dbReference type="PROSITE" id="PS50893">
    <property type="entry name" value="ABC_TRANSPORTER_2"/>
    <property type="match status" value="1"/>
</dbReference>
<dbReference type="Gene3D" id="2.40.50.100">
    <property type="match status" value="1"/>
</dbReference>
<dbReference type="InterPro" id="IPR012340">
    <property type="entry name" value="NA-bd_OB-fold"/>
</dbReference>
<dbReference type="FunFam" id="3.40.50.300:FF:000042">
    <property type="entry name" value="Maltose/maltodextrin ABC transporter, ATP-binding protein"/>
    <property type="match status" value="1"/>
</dbReference>
<feature type="domain" description="ABC transporter" evidence="4">
    <location>
        <begin position="4"/>
        <end position="236"/>
    </location>
</feature>